<dbReference type="RefSeq" id="WP_101807481.1">
    <property type="nucleotide sequence ID" value="NZ_NFEZ01000001.1"/>
</dbReference>
<gene>
    <name evidence="2" type="ORF">B8V81_0196</name>
</gene>
<protein>
    <submittedName>
        <fullName evidence="2">Histone acetyltransferase HPA2 and related acetyltransferase</fullName>
    </submittedName>
</protein>
<organism evidence="2 3">
    <name type="scientific">Paenibacillus pasadenensis</name>
    <dbReference type="NCBI Taxonomy" id="217090"/>
    <lineage>
        <taxon>Bacteria</taxon>
        <taxon>Bacillati</taxon>
        <taxon>Bacillota</taxon>
        <taxon>Bacilli</taxon>
        <taxon>Bacillales</taxon>
        <taxon>Paenibacillaceae</taxon>
        <taxon>Paenibacillus</taxon>
    </lineage>
</organism>
<dbReference type="InterPro" id="IPR000182">
    <property type="entry name" value="GNAT_dom"/>
</dbReference>
<evidence type="ECO:0000313" key="2">
    <source>
        <dbReference type="EMBL" id="PLT48064.1"/>
    </source>
</evidence>
<dbReference type="EMBL" id="NFEZ01000001">
    <property type="protein sequence ID" value="PLT48064.1"/>
    <property type="molecule type" value="Genomic_DNA"/>
</dbReference>
<dbReference type="Proteomes" id="UP000234789">
    <property type="component" value="Unassembled WGS sequence"/>
</dbReference>
<dbReference type="InterPro" id="IPR016181">
    <property type="entry name" value="Acyl_CoA_acyltransferase"/>
</dbReference>
<dbReference type="AlphaFoldDB" id="A0A2N5NCJ8"/>
<dbReference type="PANTHER" id="PTHR43233:SF1">
    <property type="entry name" value="FAMILY N-ACETYLTRANSFERASE, PUTATIVE (AFU_ORTHOLOGUE AFUA_6G03350)-RELATED"/>
    <property type="match status" value="1"/>
</dbReference>
<dbReference type="GO" id="GO:0016747">
    <property type="term" value="F:acyltransferase activity, transferring groups other than amino-acyl groups"/>
    <property type="evidence" value="ECO:0007669"/>
    <property type="project" value="InterPro"/>
</dbReference>
<keyword evidence="2" id="KW-0808">Transferase</keyword>
<evidence type="ECO:0000259" key="1">
    <source>
        <dbReference type="PROSITE" id="PS51186"/>
    </source>
</evidence>
<evidence type="ECO:0000313" key="3">
    <source>
        <dbReference type="Proteomes" id="UP000234789"/>
    </source>
</evidence>
<dbReference type="PANTHER" id="PTHR43233">
    <property type="entry name" value="FAMILY N-ACETYLTRANSFERASE, PUTATIVE (AFU_ORTHOLOGUE AFUA_6G03350)-RELATED"/>
    <property type="match status" value="1"/>
</dbReference>
<dbReference type="CDD" id="cd04301">
    <property type="entry name" value="NAT_SF"/>
    <property type="match status" value="1"/>
</dbReference>
<sequence>MEWIQHEPPYRMSDRTDELQPDVVLAWLKGSYWAAERSEETVLNSWKDSLCFGVYGADGVQVAFMRVVTDGAVFSWLCDVIVDPEHRGQGLGKWMMSVLIAHPRLRHTSIHLNTLDAHGLYEQYGFERKETMVRRAR</sequence>
<dbReference type="InterPro" id="IPR053144">
    <property type="entry name" value="Acetyltransferase_Butenolide"/>
</dbReference>
<feature type="domain" description="N-acetyltransferase" evidence="1">
    <location>
        <begin position="10"/>
        <end position="137"/>
    </location>
</feature>
<dbReference type="Gene3D" id="3.40.630.30">
    <property type="match status" value="1"/>
</dbReference>
<dbReference type="Pfam" id="PF13508">
    <property type="entry name" value="Acetyltransf_7"/>
    <property type="match status" value="1"/>
</dbReference>
<name>A0A2N5NCJ8_9BACL</name>
<reference evidence="2 3" key="1">
    <citation type="submission" date="2017-05" db="EMBL/GenBank/DDBJ databases">
        <title>Functional genome analysis of Paenibacillus pasadenensis strain R16: insights on endophytic life style and antifungal activity.</title>
        <authorList>
            <person name="Passera A."/>
            <person name="Marcolungo L."/>
            <person name="Casati P."/>
            <person name="Brasca M."/>
            <person name="Quaglino F."/>
            <person name="Delledonne M."/>
        </authorList>
    </citation>
    <scope>NUCLEOTIDE SEQUENCE [LARGE SCALE GENOMIC DNA]</scope>
    <source>
        <strain evidence="2 3">R16</strain>
    </source>
</reference>
<comment type="caution">
    <text evidence="2">The sequence shown here is derived from an EMBL/GenBank/DDBJ whole genome shotgun (WGS) entry which is preliminary data.</text>
</comment>
<keyword evidence="3" id="KW-1185">Reference proteome</keyword>
<dbReference type="SUPFAM" id="SSF55729">
    <property type="entry name" value="Acyl-CoA N-acyltransferases (Nat)"/>
    <property type="match status" value="1"/>
</dbReference>
<accession>A0A2N5NCJ8</accession>
<dbReference type="PROSITE" id="PS51186">
    <property type="entry name" value="GNAT"/>
    <property type="match status" value="1"/>
</dbReference>
<proteinExistence type="predicted"/>